<dbReference type="InterPro" id="IPR001498">
    <property type="entry name" value="Impact_N"/>
</dbReference>
<dbReference type="Gene3D" id="3.30.230.30">
    <property type="entry name" value="Impact, N-terminal domain"/>
    <property type="match status" value="1"/>
</dbReference>
<dbReference type="InterPro" id="IPR020569">
    <property type="entry name" value="UPF0029_Impact_CS"/>
</dbReference>
<feature type="domain" description="Impact N-terminal" evidence="2">
    <location>
        <begin position="19"/>
        <end position="123"/>
    </location>
</feature>
<dbReference type="SUPFAM" id="SSF54211">
    <property type="entry name" value="Ribosomal protein S5 domain 2-like"/>
    <property type="match status" value="1"/>
</dbReference>
<comment type="caution">
    <text evidence="4">The sequence shown here is derived from an EMBL/GenBank/DDBJ whole genome shotgun (WGS) entry which is preliminary data.</text>
</comment>
<dbReference type="GO" id="GO:0005737">
    <property type="term" value="C:cytoplasm"/>
    <property type="evidence" value="ECO:0007669"/>
    <property type="project" value="TreeGrafter"/>
</dbReference>
<evidence type="ECO:0000256" key="1">
    <source>
        <dbReference type="ARBA" id="ARBA00007665"/>
    </source>
</evidence>
<dbReference type="Proteomes" id="UP001199915">
    <property type="component" value="Unassembled WGS sequence"/>
</dbReference>
<feature type="domain" description="UPF0029" evidence="3">
    <location>
        <begin position="140"/>
        <end position="195"/>
    </location>
</feature>
<dbReference type="Gene3D" id="3.30.70.240">
    <property type="match status" value="1"/>
</dbReference>
<dbReference type="GO" id="GO:0006446">
    <property type="term" value="P:regulation of translational initiation"/>
    <property type="evidence" value="ECO:0007669"/>
    <property type="project" value="TreeGrafter"/>
</dbReference>
<dbReference type="PROSITE" id="PS00910">
    <property type="entry name" value="UPF0029"/>
    <property type="match status" value="1"/>
</dbReference>
<sequence length="231" mass="25751">MIDQFRTVYRGGTGEIVEKKSRFISTVRLVESEEEALSCLEALRKKYWDARHNCFVYIIGENQETVRCSDDGEPSGTAGRPMLDVVQGAGLRNVLVVVTRYFGGTLLGTGGLVRAYSQAVQEGLANSVLIDEICGVRLLIETDYNGIGKIQYLLVQRGIPILESEYTDQVKIRVLVPKTEVDRLCAEITEGTNGKAKLEKEEELYFAQNDGELIFGDELTQYKNLEAEELG</sequence>
<dbReference type="InterPro" id="IPR015269">
    <property type="entry name" value="UPF0029_Impact_C"/>
</dbReference>
<dbReference type="InterPro" id="IPR035647">
    <property type="entry name" value="EFG_III/V"/>
</dbReference>
<dbReference type="InterPro" id="IPR023582">
    <property type="entry name" value="Impact"/>
</dbReference>
<evidence type="ECO:0000259" key="2">
    <source>
        <dbReference type="Pfam" id="PF01205"/>
    </source>
</evidence>
<dbReference type="Pfam" id="PF01205">
    <property type="entry name" value="Impact_N"/>
    <property type="match status" value="1"/>
</dbReference>
<dbReference type="InterPro" id="IPR015796">
    <property type="entry name" value="Impact_YigZ-like"/>
</dbReference>
<dbReference type="PANTHER" id="PTHR16301">
    <property type="entry name" value="IMPACT-RELATED"/>
    <property type="match status" value="1"/>
</dbReference>
<reference evidence="4" key="1">
    <citation type="submission" date="2022-01" db="EMBL/GenBank/DDBJ databases">
        <title>Collection of gut derived symbiotic bacterial strains cultured from healthy donors.</title>
        <authorList>
            <person name="Lin H."/>
            <person name="Kohout C."/>
            <person name="Waligurski E."/>
            <person name="Pamer E.G."/>
        </authorList>
    </citation>
    <scope>NUCLEOTIDE SEQUENCE</scope>
    <source>
        <strain evidence="4">DFI.5.49</strain>
    </source>
</reference>
<dbReference type="SUPFAM" id="SSF54980">
    <property type="entry name" value="EF-G C-terminal domain-like"/>
    <property type="match status" value="1"/>
</dbReference>
<dbReference type="NCBIfam" id="TIGR00257">
    <property type="entry name" value="IMPACT_YIGZ"/>
    <property type="match status" value="1"/>
</dbReference>
<evidence type="ECO:0000313" key="4">
    <source>
        <dbReference type="EMBL" id="MCG4764808.1"/>
    </source>
</evidence>
<dbReference type="EMBL" id="JAKNFS010000005">
    <property type="protein sequence ID" value="MCG4764808.1"/>
    <property type="molecule type" value="Genomic_DNA"/>
</dbReference>
<dbReference type="PANTHER" id="PTHR16301:SF20">
    <property type="entry name" value="IMPACT FAMILY MEMBER YIGZ"/>
    <property type="match status" value="1"/>
</dbReference>
<evidence type="ECO:0000259" key="3">
    <source>
        <dbReference type="Pfam" id="PF09186"/>
    </source>
</evidence>
<organism evidence="4 5">
    <name type="scientific">Fusicatenibacter saccharivorans</name>
    <dbReference type="NCBI Taxonomy" id="1150298"/>
    <lineage>
        <taxon>Bacteria</taxon>
        <taxon>Bacillati</taxon>
        <taxon>Bacillota</taxon>
        <taxon>Clostridia</taxon>
        <taxon>Lachnospirales</taxon>
        <taxon>Lachnospiraceae</taxon>
        <taxon>Fusicatenibacter</taxon>
    </lineage>
</organism>
<accession>A0AAE3JTU0</accession>
<comment type="similarity">
    <text evidence="1">Belongs to the IMPACT family.</text>
</comment>
<gene>
    <name evidence="4" type="ORF">L0N21_04665</name>
</gene>
<dbReference type="RefSeq" id="WP_238032896.1">
    <property type="nucleotide sequence ID" value="NZ_JAKNFS010000005.1"/>
</dbReference>
<dbReference type="Pfam" id="PF09186">
    <property type="entry name" value="DUF1949"/>
    <property type="match status" value="1"/>
</dbReference>
<protein>
    <submittedName>
        <fullName evidence="4">YigZ family protein</fullName>
    </submittedName>
</protein>
<dbReference type="AlphaFoldDB" id="A0AAE3JTU0"/>
<name>A0AAE3JTU0_9FIRM</name>
<dbReference type="InterPro" id="IPR036956">
    <property type="entry name" value="Impact_N_sf"/>
</dbReference>
<dbReference type="InterPro" id="IPR020568">
    <property type="entry name" value="Ribosomal_Su5_D2-typ_SF"/>
</dbReference>
<evidence type="ECO:0000313" key="5">
    <source>
        <dbReference type="Proteomes" id="UP001199915"/>
    </source>
</evidence>
<proteinExistence type="inferred from homology"/>